<evidence type="ECO:0000313" key="2">
    <source>
        <dbReference type="EMBL" id="CAG6781969.1"/>
    </source>
</evidence>
<sequence length="237" mass="27643">MKTDDVREMIRTEMRTEMSASEDRLLEKMKTVMKEIMKEEIYKLNTVIEKQNEVINSLTVRVNELEQYSRRSNIQITNVAEMPNEDLEKMICEVGEKIGIKINMKQDIQAIHRVPTKSANSPKPIIVKFTNRMQRNNFIKEAKKKKLKCNQLNSTQDILFSNNKSIYFNDHLTPHNSKIFYEARKCVTEKNAKSAWTRDGKIYLKRDDMSPPVQITSIKNLDTFRSSYSGAAAKNQQ</sequence>
<dbReference type="PANTHER" id="PTHR11505">
    <property type="entry name" value="L1 TRANSPOSABLE ELEMENT-RELATED"/>
    <property type="match status" value="1"/>
</dbReference>
<protein>
    <recommendedName>
        <fullName evidence="1">FP protein C-terminal domain-containing protein</fullName>
    </recommendedName>
</protein>
<dbReference type="EMBL" id="HBUF01625434">
    <property type="protein sequence ID" value="CAG6781969.1"/>
    <property type="molecule type" value="Transcribed_RNA"/>
</dbReference>
<dbReference type="Pfam" id="PF25298">
    <property type="entry name" value="Baculo_FP_2nd"/>
    <property type="match status" value="1"/>
</dbReference>
<reference evidence="2" key="1">
    <citation type="submission" date="2021-05" db="EMBL/GenBank/DDBJ databases">
        <authorList>
            <person name="Alioto T."/>
            <person name="Alioto T."/>
            <person name="Gomez Garrido J."/>
        </authorList>
    </citation>
    <scope>NUCLEOTIDE SEQUENCE</scope>
</reference>
<accession>A0A8D9BB57</accession>
<proteinExistence type="predicted"/>
<dbReference type="Gene3D" id="3.30.70.1820">
    <property type="entry name" value="L1 transposable element, RRM domain"/>
    <property type="match status" value="1"/>
</dbReference>
<dbReference type="InterPro" id="IPR057251">
    <property type="entry name" value="FP_C"/>
</dbReference>
<dbReference type="InterPro" id="IPR004244">
    <property type="entry name" value="Transposase_22"/>
</dbReference>
<organism evidence="2">
    <name type="scientific">Cacopsylla melanoneura</name>
    <dbReference type="NCBI Taxonomy" id="428564"/>
    <lineage>
        <taxon>Eukaryota</taxon>
        <taxon>Metazoa</taxon>
        <taxon>Ecdysozoa</taxon>
        <taxon>Arthropoda</taxon>
        <taxon>Hexapoda</taxon>
        <taxon>Insecta</taxon>
        <taxon>Pterygota</taxon>
        <taxon>Neoptera</taxon>
        <taxon>Paraneoptera</taxon>
        <taxon>Hemiptera</taxon>
        <taxon>Sternorrhyncha</taxon>
        <taxon>Psylloidea</taxon>
        <taxon>Psyllidae</taxon>
        <taxon>Psyllinae</taxon>
        <taxon>Cacopsylla</taxon>
    </lineage>
</organism>
<name>A0A8D9BB57_9HEMI</name>
<dbReference type="AlphaFoldDB" id="A0A8D9BB57"/>
<feature type="domain" description="FP protein C-terminal" evidence="1">
    <location>
        <begin position="173"/>
        <end position="222"/>
    </location>
</feature>
<evidence type="ECO:0000259" key="1">
    <source>
        <dbReference type="Pfam" id="PF25298"/>
    </source>
</evidence>